<dbReference type="RefSeq" id="WP_270879211.1">
    <property type="nucleotide sequence ID" value="NZ_JAQFVF010000023.1"/>
</dbReference>
<name>A0ABW0KJ91_9BACL</name>
<comment type="caution">
    <text evidence="2">The sequence shown here is derived from an EMBL/GenBank/DDBJ whole genome shotgun (WGS) entry which is preliminary data.</text>
</comment>
<dbReference type="EMBL" id="JBHSMJ010000065">
    <property type="protein sequence ID" value="MFC5452951.1"/>
    <property type="molecule type" value="Genomic_DNA"/>
</dbReference>
<keyword evidence="3" id="KW-1185">Reference proteome</keyword>
<evidence type="ECO:0000256" key="1">
    <source>
        <dbReference type="SAM" id="MobiDB-lite"/>
    </source>
</evidence>
<evidence type="ECO:0008006" key="4">
    <source>
        <dbReference type="Google" id="ProtNLM"/>
    </source>
</evidence>
<reference evidence="3" key="1">
    <citation type="journal article" date="2019" name="Int. J. Syst. Evol. Microbiol.">
        <title>The Global Catalogue of Microorganisms (GCM) 10K type strain sequencing project: providing services to taxonomists for standard genome sequencing and annotation.</title>
        <authorList>
            <consortium name="The Broad Institute Genomics Platform"/>
            <consortium name="The Broad Institute Genome Sequencing Center for Infectious Disease"/>
            <person name="Wu L."/>
            <person name="Ma J."/>
        </authorList>
    </citation>
    <scope>NUCLEOTIDE SEQUENCE [LARGE SCALE GENOMIC DNA]</scope>
    <source>
        <strain evidence="3">KACC 11904</strain>
    </source>
</reference>
<organism evidence="2 3">
    <name type="scientific">Paenibacillus aestuarii</name>
    <dbReference type="NCBI Taxonomy" id="516965"/>
    <lineage>
        <taxon>Bacteria</taxon>
        <taxon>Bacillati</taxon>
        <taxon>Bacillota</taxon>
        <taxon>Bacilli</taxon>
        <taxon>Bacillales</taxon>
        <taxon>Paenibacillaceae</taxon>
        <taxon>Paenibacillus</taxon>
    </lineage>
</organism>
<dbReference type="Proteomes" id="UP001596044">
    <property type="component" value="Unassembled WGS sequence"/>
</dbReference>
<evidence type="ECO:0000313" key="2">
    <source>
        <dbReference type="EMBL" id="MFC5452951.1"/>
    </source>
</evidence>
<protein>
    <recommendedName>
        <fullName evidence="4">50S ribosomal protein L29</fullName>
    </recommendedName>
</protein>
<accession>A0ABW0KJ91</accession>
<proteinExistence type="predicted"/>
<feature type="region of interest" description="Disordered" evidence="1">
    <location>
        <begin position="35"/>
        <end position="59"/>
    </location>
</feature>
<evidence type="ECO:0000313" key="3">
    <source>
        <dbReference type="Proteomes" id="UP001596044"/>
    </source>
</evidence>
<sequence length="59" mass="6765">MSIDNMSVDELKDEVVKLREENLMLKQEIAKLRSAKRPASKATQAMETMSTKLKEALRE</sequence>
<feature type="compositionally biased region" description="Polar residues" evidence="1">
    <location>
        <begin position="41"/>
        <end position="51"/>
    </location>
</feature>
<gene>
    <name evidence="2" type="ORF">ACFPOG_32585</name>
</gene>